<dbReference type="Gene3D" id="1.25.10.10">
    <property type="entry name" value="Leucine-rich Repeat Variant"/>
    <property type="match status" value="2"/>
</dbReference>
<dbReference type="InterPro" id="IPR009057">
    <property type="entry name" value="Homeodomain-like_sf"/>
</dbReference>
<dbReference type="RefSeq" id="XP_054856233.1">
    <property type="nucleotide sequence ID" value="XM_055000258.1"/>
</dbReference>
<dbReference type="GO" id="GO:0007129">
    <property type="term" value="P:homologous chromosome pairing at meiosis"/>
    <property type="evidence" value="ECO:0007669"/>
    <property type="project" value="TreeGrafter"/>
</dbReference>
<dbReference type="KEGG" id="emc:129343875"/>
<dbReference type="InterPro" id="IPR016024">
    <property type="entry name" value="ARM-type_fold"/>
</dbReference>
<keyword evidence="1" id="KW-0175">Coiled coil</keyword>
<dbReference type="Proteomes" id="UP001190640">
    <property type="component" value="Chromosome 16"/>
</dbReference>
<dbReference type="InterPro" id="IPR001005">
    <property type="entry name" value="SANT/Myb"/>
</dbReference>
<dbReference type="GeneID" id="129343875"/>
<accession>A0AA97LHD7</accession>
<dbReference type="CTD" id="283847"/>
<dbReference type="SMART" id="SM00717">
    <property type="entry name" value="SANT"/>
    <property type="match status" value="1"/>
</dbReference>
<gene>
    <name evidence="4" type="primary">TERB1</name>
</gene>
<dbReference type="InterPro" id="IPR042359">
    <property type="entry name" value="TERB1"/>
</dbReference>
<evidence type="ECO:0000313" key="4">
    <source>
        <dbReference type="RefSeq" id="XP_054856233.1"/>
    </source>
</evidence>
<reference evidence="4" key="1">
    <citation type="submission" date="2025-08" db="UniProtKB">
        <authorList>
            <consortium name="RefSeq"/>
        </authorList>
    </citation>
    <scope>IDENTIFICATION</scope>
    <source>
        <tissue evidence="4">Blood</tissue>
    </source>
</reference>
<dbReference type="SUPFAM" id="SSF48371">
    <property type="entry name" value="ARM repeat"/>
    <property type="match status" value="1"/>
</dbReference>
<dbReference type="PANTHER" id="PTHR14014:SF0">
    <property type="entry name" value="TELOMERE REPEATS-BINDING BOUQUET FORMATION PROTEIN 1"/>
    <property type="match status" value="1"/>
</dbReference>
<evidence type="ECO:0000313" key="3">
    <source>
        <dbReference type="Proteomes" id="UP001190640"/>
    </source>
</evidence>
<dbReference type="SUPFAM" id="SSF46689">
    <property type="entry name" value="Homeodomain-like"/>
    <property type="match status" value="1"/>
</dbReference>
<feature type="coiled-coil region" evidence="1">
    <location>
        <begin position="402"/>
        <end position="436"/>
    </location>
</feature>
<evidence type="ECO:0000259" key="2">
    <source>
        <dbReference type="SMART" id="SM00717"/>
    </source>
</evidence>
<sequence length="825" mass="93217">MESIRNRQCEMKTDLNLLLECLKYQMDQPASQKEALVTIYSVCQQNRDASDYFREIGGLMFVNNLVKSSVHSIVKESALFTLGGLAENNVFCQEILCTSALFKDLRMFLTQKNSSMNLKRMSVYVLLVLVSNNKSGQTYVRESGCLHVLLQLFRTTLSVSEVNLSDNSINQCYQLWSSVCSALCACVNNPQNEDNQKSCSLVFPYAKDHLQSCTKPEIVRPICSFIGLTVANNSKLQHFFVSIGGLAVLDKLLAKLIDNSSGNYSSTTLAVVVTKTLDACIADNYAVGVTLARYNIVPNLLTLLSSNMLNSGEKFSIILSLGHCTDGCEENQYVLVKNNGLPLMIQALTESQDEELNKAATFVLQNCKQITEKLSVKLSEDSLNMEDTGHMEGDLQNREGILEDYRVKAKQILYRIEQLENEHQEEKVRRQIFTDDYCSISPEDVMQTTSKHLRVNASDQSFSRGMRCTRMKPLLNSASHQLIATKFVNGSPKNEQLQSANRNPINALLIPSEHNNLHSADKMEAASINNVHIPNKSTVFQSGNSNVQLREPRYDDSQMNKILLSFALFLKLQECSFHPFSECLFKQPDAVVRNVRQQVPNTEPFILSSSRTNSGINHILTTYKDPKISELRCSGCITTGLSLNSRNFCKILQSCQHLCDQHKVILQTEMRYKRNLKGSIISSKDCSTDSAGNCEEMPKNIADLQAKHDTFMEKQTKKEKCNLEDESLGENHPYSYVKDENTEISSADVPAAAFKRSKRRIRKDFTSEEINYLLDGVKKKGHHWNSILWAYPFQKGRTNVDLAKKYCKLQRTEKNKKHLMSVRLL</sequence>
<organism evidence="3 4">
    <name type="scientific">Eublepharis macularius</name>
    <name type="common">Leopard gecko</name>
    <name type="synonym">Cyrtodactylus macularius</name>
    <dbReference type="NCBI Taxonomy" id="481883"/>
    <lineage>
        <taxon>Eukaryota</taxon>
        <taxon>Metazoa</taxon>
        <taxon>Chordata</taxon>
        <taxon>Craniata</taxon>
        <taxon>Vertebrata</taxon>
        <taxon>Euteleostomi</taxon>
        <taxon>Lepidosauria</taxon>
        <taxon>Squamata</taxon>
        <taxon>Bifurcata</taxon>
        <taxon>Gekkota</taxon>
        <taxon>Eublepharidae</taxon>
        <taxon>Eublepharinae</taxon>
        <taxon>Eublepharis</taxon>
    </lineage>
</organism>
<dbReference type="PANTHER" id="PTHR14014">
    <property type="entry name" value="TELOMERE REPEATS-BINDING BOUQUET FORMATION PROTEIN 1"/>
    <property type="match status" value="1"/>
</dbReference>
<dbReference type="Gene3D" id="1.10.10.60">
    <property type="entry name" value="Homeodomain-like"/>
    <property type="match status" value="1"/>
</dbReference>
<proteinExistence type="predicted"/>
<protein>
    <submittedName>
        <fullName evidence="4">Telomere repeats-binding bouquet formation protein 1</fullName>
    </submittedName>
</protein>
<dbReference type="InterPro" id="IPR011989">
    <property type="entry name" value="ARM-like"/>
</dbReference>
<feature type="domain" description="Myb-like" evidence="2">
    <location>
        <begin position="761"/>
        <end position="812"/>
    </location>
</feature>
<dbReference type="AlphaFoldDB" id="A0AA97LHD7"/>
<name>A0AA97LHD7_EUBMA</name>
<dbReference type="CDD" id="cd11658">
    <property type="entry name" value="SANT_DMAP1_like"/>
    <property type="match status" value="1"/>
</dbReference>
<dbReference type="GO" id="GO:0070197">
    <property type="term" value="P:meiotic attachment of telomere to nuclear envelope"/>
    <property type="evidence" value="ECO:0007669"/>
    <property type="project" value="InterPro"/>
</dbReference>
<keyword evidence="3" id="KW-1185">Reference proteome</keyword>
<evidence type="ECO:0000256" key="1">
    <source>
        <dbReference type="SAM" id="Coils"/>
    </source>
</evidence>